<comment type="caution">
    <text evidence="1">The sequence shown here is derived from an EMBL/GenBank/DDBJ whole genome shotgun (WGS) entry which is preliminary data.</text>
</comment>
<evidence type="ECO:0000313" key="2">
    <source>
        <dbReference type="Proteomes" id="UP001566331"/>
    </source>
</evidence>
<gene>
    <name evidence="1" type="ORF">AB6713_16185</name>
</gene>
<accession>A0ABV4HTS0</accession>
<name>A0ABV4HTS0_9GAMM</name>
<proteinExistence type="predicted"/>
<reference evidence="1 2" key="1">
    <citation type="submission" date="2024-07" db="EMBL/GenBank/DDBJ databases">
        <title>Luteimonas salilacus sp. nov., isolated from the shore soil of Salt Lake in Tibet of China.</title>
        <authorList>
            <person name="Zhang X."/>
            <person name="Li A."/>
        </authorList>
    </citation>
    <scope>NUCLEOTIDE SEQUENCE [LARGE SCALE GENOMIC DNA]</scope>
    <source>
        <strain evidence="1 2">B3-2-R+30</strain>
    </source>
</reference>
<dbReference type="EMBL" id="JBFWIC010000027">
    <property type="protein sequence ID" value="MEZ0476140.1"/>
    <property type="molecule type" value="Genomic_DNA"/>
</dbReference>
<dbReference type="RefSeq" id="WP_370565411.1">
    <property type="nucleotide sequence ID" value="NZ_JBFWIB010000016.1"/>
</dbReference>
<dbReference type="Proteomes" id="UP001566331">
    <property type="component" value="Unassembled WGS sequence"/>
</dbReference>
<evidence type="ECO:0000313" key="1">
    <source>
        <dbReference type="EMBL" id="MEZ0476140.1"/>
    </source>
</evidence>
<sequence length="104" mass="12230">MTIRESDWKVFKRLRVIALERLSQRILEECREVCSREGATAHERYGELYGLIHERNREMAHAFDGFSRSSAILHLRLIRAHDLLTEAEMAEFSEETRRVADVTI</sequence>
<protein>
    <recommendedName>
        <fullName evidence="3">Peptide ABC transporter substrate-binding protein</fullName>
    </recommendedName>
</protein>
<evidence type="ECO:0008006" key="3">
    <source>
        <dbReference type="Google" id="ProtNLM"/>
    </source>
</evidence>
<organism evidence="1 2">
    <name type="scientific">Luteimonas salinilitoris</name>
    <dbReference type="NCBI Taxonomy" id="3237697"/>
    <lineage>
        <taxon>Bacteria</taxon>
        <taxon>Pseudomonadati</taxon>
        <taxon>Pseudomonadota</taxon>
        <taxon>Gammaproteobacteria</taxon>
        <taxon>Lysobacterales</taxon>
        <taxon>Lysobacteraceae</taxon>
        <taxon>Luteimonas</taxon>
    </lineage>
</organism>
<keyword evidence="2" id="KW-1185">Reference proteome</keyword>